<organism evidence="5 6">
    <name type="scientific">Tenacibaculum aiptasiae</name>
    <dbReference type="NCBI Taxonomy" id="426481"/>
    <lineage>
        <taxon>Bacteria</taxon>
        <taxon>Pseudomonadati</taxon>
        <taxon>Bacteroidota</taxon>
        <taxon>Flavobacteriia</taxon>
        <taxon>Flavobacteriales</taxon>
        <taxon>Flavobacteriaceae</taxon>
        <taxon>Tenacibaculum</taxon>
    </lineage>
</organism>
<proteinExistence type="predicted"/>
<dbReference type="InterPro" id="IPR019734">
    <property type="entry name" value="TPR_rpt"/>
</dbReference>
<dbReference type="SUPFAM" id="SSF46894">
    <property type="entry name" value="C-terminal effector domain of the bipartite response regulators"/>
    <property type="match status" value="1"/>
</dbReference>
<feature type="transmembrane region" description="Helical" evidence="3">
    <location>
        <begin position="447"/>
        <end position="464"/>
    </location>
</feature>
<feature type="domain" description="HTH luxR-type" evidence="4">
    <location>
        <begin position="574"/>
        <end position="601"/>
    </location>
</feature>
<dbReference type="SUPFAM" id="SSF48452">
    <property type="entry name" value="TPR-like"/>
    <property type="match status" value="1"/>
</dbReference>
<keyword evidence="6" id="KW-1185">Reference proteome</keyword>
<evidence type="ECO:0000313" key="5">
    <source>
        <dbReference type="EMBL" id="KAB1158521.1"/>
    </source>
</evidence>
<dbReference type="GO" id="GO:0003677">
    <property type="term" value="F:DNA binding"/>
    <property type="evidence" value="ECO:0007669"/>
    <property type="project" value="InterPro"/>
</dbReference>
<evidence type="ECO:0000256" key="1">
    <source>
        <dbReference type="PROSITE-ProRule" id="PRU00339"/>
    </source>
</evidence>
<reference evidence="5 6" key="1">
    <citation type="submission" date="2019-09" db="EMBL/GenBank/DDBJ databases">
        <authorList>
            <person name="Cao W.R."/>
        </authorList>
    </citation>
    <scope>NUCLEOTIDE SEQUENCE [LARGE SCALE GENOMIC DNA]</scope>
    <source>
        <strain evidence="6">a4</strain>
    </source>
</reference>
<dbReference type="PROSITE" id="PS50005">
    <property type="entry name" value="TPR"/>
    <property type="match status" value="1"/>
</dbReference>
<dbReference type="GO" id="GO:0006355">
    <property type="term" value="P:regulation of DNA-templated transcription"/>
    <property type="evidence" value="ECO:0007669"/>
    <property type="project" value="InterPro"/>
</dbReference>
<gene>
    <name evidence="5" type="ORF">F7018_07845</name>
</gene>
<evidence type="ECO:0000313" key="6">
    <source>
        <dbReference type="Proteomes" id="UP000467305"/>
    </source>
</evidence>
<dbReference type="InterPro" id="IPR016032">
    <property type="entry name" value="Sig_transdc_resp-reg_C-effctor"/>
</dbReference>
<feature type="coiled-coil region" evidence="2">
    <location>
        <begin position="408"/>
        <end position="518"/>
    </location>
</feature>
<dbReference type="SMART" id="SM00028">
    <property type="entry name" value="TPR"/>
    <property type="match status" value="3"/>
</dbReference>
<comment type="caution">
    <text evidence="5">The sequence shown here is derived from an EMBL/GenBank/DDBJ whole genome shotgun (WGS) entry which is preliminary data.</text>
</comment>
<dbReference type="InterPro" id="IPR000792">
    <property type="entry name" value="Tscrpt_reg_LuxR_C"/>
</dbReference>
<dbReference type="Proteomes" id="UP000467305">
    <property type="component" value="Unassembled WGS sequence"/>
</dbReference>
<keyword evidence="2" id="KW-0175">Coiled coil</keyword>
<dbReference type="RefSeq" id="WP_150899491.1">
    <property type="nucleotide sequence ID" value="NZ_WAAU01000012.1"/>
</dbReference>
<keyword evidence="3" id="KW-0812">Transmembrane</keyword>
<keyword evidence="3" id="KW-1133">Transmembrane helix</keyword>
<dbReference type="AlphaFoldDB" id="A0A7J5ALQ1"/>
<evidence type="ECO:0000256" key="3">
    <source>
        <dbReference type="SAM" id="Phobius"/>
    </source>
</evidence>
<dbReference type="InterPro" id="IPR011990">
    <property type="entry name" value="TPR-like_helical_dom_sf"/>
</dbReference>
<evidence type="ECO:0000256" key="2">
    <source>
        <dbReference type="SAM" id="Coils"/>
    </source>
</evidence>
<accession>A0A7J5ALQ1</accession>
<sequence length="615" mass="71741">MSKLSFFVLLFNMVLIASIQGQSKIDSLEQIVKITINKNEKLESLGKLTREMTKKNHEELIPRLKDYMTLAKELKEYDLMASKSRFLIQQHLIKGENKEAMSLIDSMLTYKPYFKKVNSEAHLLLKRGGVNFSELNYKKAIKDYQKSANLFLISKDSIFAADAYFFTGQAYSNTGNFIKAIDELEKAVTLYETLKDHYYMFLVNKELDLIYRRNGLSDLANKRLLKLVDKSKAYKSFSNLTFFYLSLANKKIDDKKLKLAEEYLDSAKYYEKYINDISMKSYDKITIKNVELRLKTEQNDLNAADKIYDSVLQFEEKNKHVKLIESFKLYKANYLLKKGKIKEALSLLKNAKEFAEKNSKKNNNLLNVEKLLGTVYEEFGKEKEALIHKNNYITLKDSINKLSLTNALAFHQTRFETAQKEKEILKQESEIQQLEAEKKIAAEKRNTLIAILFSLILIGFGILWKGKQKRKQLQEKIEKNKEELTEFTHQLLQKRKEQDELKSQLAELKEKVTEKEAVSSIQDLIATKILTKEDWYTFKKKFTSVYPNFFIDIKNKGYKLTKAEERLVSLEKLGLDNSEIANMLGVSLDTIFMSRYRLRKKITAPKEVSIIEYLS</sequence>
<dbReference type="Gene3D" id="1.25.40.10">
    <property type="entry name" value="Tetratricopeptide repeat domain"/>
    <property type="match status" value="1"/>
</dbReference>
<keyword evidence="1" id="KW-0802">TPR repeat</keyword>
<feature type="repeat" description="TPR" evidence="1">
    <location>
        <begin position="161"/>
        <end position="194"/>
    </location>
</feature>
<name>A0A7J5ALQ1_9FLAO</name>
<keyword evidence="3" id="KW-0472">Membrane</keyword>
<protein>
    <recommendedName>
        <fullName evidence="4">HTH luxR-type domain-containing protein</fullName>
    </recommendedName>
</protein>
<evidence type="ECO:0000259" key="4">
    <source>
        <dbReference type="PROSITE" id="PS00622"/>
    </source>
</evidence>
<dbReference type="PROSITE" id="PS00622">
    <property type="entry name" value="HTH_LUXR_1"/>
    <property type="match status" value="1"/>
</dbReference>
<dbReference type="EMBL" id="WAAU01000012">
    <property type="protein sequence ID" value="KAB1158521.1"/>
    <property type="molecule type" value="Genomic_DNA"/>
</dbReference>
<dbReference type="OrthoDB" id="9778366at2"/>